<dbReference type="AlphaFoldDB" id="A0AAN9SU38"/>
<comment type="caution">
    <text evidence="1">The sequence shown here is derived from an EMBL/GenBank/DDBJ whole genome shotgun (WGS) entry which is preliminary data.</text>
</comment>
<accession>A0AAN9SU38</accession>
<gene>
    <name evidence="1" type="ORF">VNO78_07831</name>
</gene>
<sequence length="68" mass="7281">MRGVSHGNTCGAVGFKLPPLENVCSVQCAVCSVPQLLFRIHVSKGKICRKHVFSGHTFNATIVSTTIP</sequence>
<dbReference type="EMBL" id="JAYMYS010000002">
    <property type="protein sequence ID" value="KAK7406211.1"/>
    <property type="molecule type" value="Genomic_DNA"/>
</dbReference>
<name>A0AAN9SU38_PSOTE</name>
<organism evidence="1 2">
    <name type="scientific">Psophocarpus tetragonolobus</name>
    <name type="common">Winged bean</name>
    <name type="synonym">Dolichos tetragonolobus</name>
    <dbReference type="NCBI Taxonomy" id="3891"/>
    <lineage>
        <taxon>Eukaryota</taxon>
        <taxon>Viridiplantae</taxon>
        <taxon>Streptophyta</taxon>
        <taxon>Embryophyta</taxon>
        <taxon>Tracheophyta</taxon>
        <taxon>Spermatophyta</taxon>
        <taxon>Magnoliopsida</taxon>
        <taxon>eudicotyledons</taxon>
        <taxon>Gunneridae</taxon>
        <taxon>Pentapetalae</taxon>
        <taxon>rosids</taxon>
        <taxon>fabids</taxon>
        <taxon>Fabales</taxon>
        <taxon>Fabaceae</taxon>
        <taxon>Papilionoideae</taxon>
        <taxon>50 kb inversion clade</taxon>
        <taxon>NPAAA clade</taxon>
        <taxon>indigoferoid/millettioid clade</taxon>
        <taxon>Phaseoleae</taxon>
        <taxon>Psophocarpus</taxon>
    </lineage>
</organism>
<dbReference type="Proteomes" id="UP001386955">
    <property type="component" value="Unassembled WGS sequence"/>
</dbReference>
<keyword evidence="2" id="KW-1185">Reference proteome</keyword>
<reference evidence="1 2" key="1">
    <citation type="submission" date="2024-01" db="EMBL/GenBank/DDBJ databases">
        <title>The genomes of 5 underutilized Papilionoideae crops provide insights into root nodulation and disease resistanc.</title>
        <authorList>
            <person name="Jiang F."/>
        </authorList>
    </citation>
    <scope>NUCLEOTIDE SEQUENCE [LARGE SCALE GENOMIC DNA]</scope>
    <source>
        <strain evidence="1">DUOXIRENSHENG_FW03</strain>
        <tissue evidence="1">Leaves</tissue>
    </source>
</reference>
<protein>
    <submittedName>
        <fullName evidence="1">Uncharacterized protein</fullName>
    </submittedName>
</protein>
<proteinExistence type="predicted"/>
<evidence type="ECO:0000313" key="1">
    <source>
        <dbReference type="EMBL" id="KAK7406211.1"/>
    </source>
</evidence>
<evidence type="ECO:0000313" key="2">
    <source>
        <dbReference type="Proteomes" id="UP001386955"/>
    </source>
</evidence>